<dbReference type="InterPro" id="IPR002035">
    <property type="entry name" value="VWF_A"/>
</dbReference>
<dbReference type="CDD" id="cd00198">
    <property type="entry name" value="vWFA"/>
    <property type="match status" value="1"/>
</dbReference>
<keyword evidence="2" id="KW-1133">Transmembrane helix</keyword>
<reference evidence="4 5" key="1">
    <citation type="submission" date="2019-02" db="EMBL/GenBank/DDBJ databases">
        <title>Deep-cultivation of Planctomycetes and their phenomic and genomic characterization uncovers novel biology.</title>
        <authorList>
            <person name="Wiegand S."/>
            <person name="Jogler M."/>
            <person name="Boedeker C."/>
            <person name="Pinto D."/>
            <person name="Vollmers J."/>
            <person name="Rivas-Marin E."/>
            <person name="Kohn T."/>
            <person name="Peeters S.H."/>
            <person name="Heuer A."/>
            <person name="Rast P."/>
            <person name="Oberbeckmann S."/>
            <person name="Bunk B."/>
            <person name="Jeske O."/>
            <person name="Meyerdierks A."/>
            <person name="Storesund J.E."/>
            <person name="Kallscheuer N."/>
            <person name="Luecker S."/>
            <person name="Lage O.M."/>
            <person name="Pohl T."/>
            <person name="Merkel B.J."/>
            <person name="Hornburger P."/>
            <person name="Mueller R.-W."/>
            <person name="Bruemmer F."/>
            <person name="Labrenz M."/>
            <person name="Spormann A.M."/>
            <person name="Op Den Camp H."/>
            <person name="Overmann J."/>
            <person name="Amann R."/>
            <person name="Jetten M.S.M."/>
            <person name="Mascher T."/>
            <person name="Medema M.H."/>
            <person name="Devos D.P."/>
            <person name="Kaster A.-K."/>
            <person name="Ovreas L."/>
            <person name="Rohde M."/>
            <person name="Galperin M.Y."/>
            <person name="Jogler C."/>
        </authorList>
    </citation>
    <scope>NUCLEOTIDE SEQUENCE [LARGE SCALE GENOMIC DNA]</scope>
    <source>
        <strain evidence="4 5">Q31b</strain>
    </source>
</reference>
<dbReference type="InterPro" id="IPR018247">
    <property type="entry name" value="EF_Hand_1_Ca_BS"/>
</dbReference>
<comment type="caution">
    <text evidence="4">The sequence shown here is derived from an EMBL/GenBank/DDBJ whole genome shotgun (WGS) entry which is preliminary data.</text>
</comment>
<accession>A0A5C6EAJ8</accession>
<dbReference type="InterPro" id="IPR036465">
    <property type="entry name" value="vWFA_dom_sf"/>
</dbReference>
<dbReference type="SUPFAM" id="SSF53300">
    <property type="entry name" value="vWA-like"/>
    <property type="match status" value="1"/>
</dbReference>
<dbReference type="Proteomes" id="UP000315471">
    <property type="component" value="Unassembled WGS sequence"/>
</dbReference>
<dbReference type="PROSITE" id="PS50234">
    <property type="entry name" value="VWFA"/>
    <property type="match status" value="1"/>
</dbReference>
<protein>
    <recommendedName>
        <fullName evidence="3">VWFA domain-containing protein</fullName>
    </recommendedName>
</protein>
<feature type="domain" description="VWFA" evidence="3">
    <location>
        <begin position="1105"/>
        <end position="1331"/>
    </location>
</feature>
<dbReference type="PROSITE" id="PS00018">
    <property type="entry name" value="EF_HAND_1"/>
    <property type="match status" value="1"/>
</dbReference>
<evidence type="ECO:0000256" key="2">
    <source>
        <dbReference type="SAM" id="Phobius"/>
    </source>
</evidence>
<proteinExistence type="predicted"/>
<name>A0A5C6EAJ8_9BACT</name>
<dbReference type="OrthoDB" id="218747at2"/>
<dbReference type="EMBL" id="SJPY01000001">
    <property type="protein sequence ID" value="TWU45750.1"/>
    <property type="molecule type" value="Genomic_DNA"/>
</dbReference>
<feature type="region of interest" description="Disordered" evidence="1">
    <location>
        <begin position="1"/>
        <end position="33"/>
    </location>
</feature>
<evidence type="ECO:0000313" key="4">
    <source>
        <dbReference type="EMBL" id="TWU45750.1"/>
    </source>
</evidence>
<dbReference type="RefSeq" id="WP_146598401.1">
    <property type="nucleotide sequence ID" value="NZ_SJPY01000001.1"/>
</dbReference>
<keyword evidence="2" id="KW-0812">Transmembrane</keyword>
<feature type="compositionally biased region" description="Basic and acidic residues" evidence="1">
    <location>
        <begin position="1"/>
        <end position="12"/>
    </location>
</feature>
<evidence type="ECO:0000256" key="1">
    <source>
        <dbReference type="SAM" id="MobiDB-lite"/>
    </source>
</evidence>
<sequence>MRGNHSREERSGWRKSTRKSAAPIANAGGFGSRGRDRRQLVFRVSALATLAIGLVVIFIVYLLRQPDRDVPLIAIAVSQSAPRNDSDPLSAPPNPFAYEDVELFNKWFNADSNQHVLFHGRVAEHTGPMERSTGDEKTLVNKVTRAIATAVPGGPGDDMIAVFLTAHGLVHENIPYFLVGDSVPDDPSTWVSVKSLLDGIDQELKQHSTPDCRVILFIDAMRGGDIWEWGKFDDSFTRRCREVTEDAKVDRIAVFLSSDKGERSWWNPGRGSSLFAGAIIQAFTGKGDLNDDGYVTVGEIAEKLRSQVSTEAEVIWSASQHPLLLGEAARSWKVIQQPRELPSPVIDPVDTDRLAKTFDRIDRLWQRHNQLEKHSHPPLATNPVAWSVLEKHLARLDQLALSGKHYMSEQEDLLGSCDKVLSEFESGSPAAPSPIDLPELRLVDYFHDPMPISEAQREFYNAWAKEPLAQKIQVPEGVDEESIIRLLWPWLEERSFQPEAMQAAVQLIDKSKVAENTPARFLETHLIRLMTADDLSGVEPDVAKWVAETNRASRDAILTPDLRAYFWIRQPSIQADLLRMNDVDRVFSPGANKGAGDRLERMRGSQYAELVRQGESVSMAYRLRDQMLHEIPRLSQTLLSDVGAFLDEEKASRSIPLIVNATREANCLAAKLRLAEIGSLTNPSTAVSDVVIQTEQASKAFEKLRGRLDERVRSVSQNVAGDERGLRQSVALLHGAAVNHADQRRSIHTRILEMVKPLSVRSSELVVTAGSESAKNGDHSGQAIETDELDRVVMIEKTHPWVYWLNQCQQWTCDDQLPPTSDKNTLARASAVSDTSLVEQGGVVRETSRRLTTDNYLPTLEQPEILTNEGKSIAAVRQSVDDLDARLRSQTFLLTYRNQNVQRAGQARFDLDVRLFTLEHAARTLNEFWCEARPSEFAFCVSAATRLLQSGGFRLTHRIDNVDLDDRVRNCEKSIDDRSTLKAKPIGEFANGALLNLVSDKPVDFEFECPAVLPSGSISIRTRAQSPLLANEPSKGGPLSTSIVVPSDMQPEDDFFEVKSFFRGLRRNGGMSLRHMGQAQTVVYELPRYDAPKAFVKTDPKAAERIVFVFDCSLSMNKSSGNMSRLDDARESLKAFLKVLNARRANVGLILFGNRYGWVQDEDDRLVKDAAASGRKYKTVTIRNRMLVPLPSLALTDTDARHHPDTDVQVVSELSQMDNAHLNGLIGQLNNTNAIGVTPTYLAIDQAYDVIGRDPGHIIVLTDGKPFLTGGRPSPDRARAIAKFQQRSNSVRLSIVSFANTDKQLDLRSDFKGCVVNAKDGRELSDLLEKTLAETGVVWKKDNEAASDRVELGRTVAIKRWPPSNSKTLPGQLVRQPLRYDVQATSGTKEPANAAVRVTGGEAFQFEVQGEQLEHIPFPRHQHVFEELAIEDQSSRFTVLALPPDLSNNRELTLRLVVENENRSAFTPRPSDVWIDLVGYNSRTSEKATYSISVAEFELNQPVPVLICRVRDWPLWATRVQIDLALRFADPEAPRSSLSLDRAGSFSLAEVKDVSFRVTRSRGQTQRFTITETHSPGVATERLRIQSDPMPDELETRYYPNDGIVVRDFSYSQTPDDLQVFVTEKDKIIEGATVRARGSIAVSRGR</sequence>
<dbReference type="SMART" id="SM00327">
    <property type="entry name" value="VWA"/>
    <property type="match status" value="1"/>
</dbReference>
<evidence type="ECO:0000313" key="5">
    <source>
        <dbReference type="Proteomes" id="UP000315471"/>
    </source>
</evidence>
<organism evidence="4 5">
    <name type="scientific">Novipirellula aureliae</name>
    <dbReference type="NCBI Taxonomy" id="2527966"/>
    <lineage>
        <taxon>Bacteria</taxon>
        <taxon>Pseudomonadati</taxon>
        <taxon>Planctomycetota</taxon>
        <taxon>Planctomycetia</taxon>
        <taxon>Pirellulales</taxon>
        <taxon>Pirellulaceae</taxon>
        <taxon>Novipirellula</taxon>
    </lineage>
</organism>
<evidence type="ECO:0000259" key="3">
    <source>
        <dbReference type="PROSITE" id="PS50234"/>
    </source>
</evidence>
<gene>
    <name evidence="4" type="ORF">Q31b_09260</name>
</gene>
<dbReference type="Gene3D" id="3.40.50.410">
    <property type="entry name" value="von Willebrand factor, type A domain"/>
    <property type="match status" value="2"/>
</dbReference>
<keyword evidence="5" id="KW-1185">Reference proteome</keyword>
<keyword evidence="2" id="KW-0472">Membrane</keyword>
<feature type="transmembrane region" description="Helical" evidence="2">
    <location>
        <begin position="40"/>
        <end position="63"/>
    </location>
</feature>